<dbReference type="SFLD" id="SFLDG01129">
    <property type="entry name" value="C1.5:_HAD__Beta-PGM__Phosphata"/>
    <property type="match status" value="1"/>
</dbReference>
<dbReference type="SFLD" id="SFLDG01135">
    <property type="entry name" value="C1.5.6:_HAD__Beta-PGM__Phospha"/>
    <property type="match status" value="1"/>
</dbReference>
<dbReference type="InterPro" id="IPR052550">
    <property type="entry name" value="Pyrimidine_5'-ntase_YjjG"/>
</dbReference>
<dbReference type="GO" id="GO:0008253">
    <property type="term" value="F:5'-nucleotidase activity"/>
    <property type="evidence" value="ECO:0007669"/>
    <property type="project" value="InterPro"/>
</dbReference>
<dbReference type="PANTHER" id="PTHR47478:SF1">
    <property type="entry name" value="PYRIMIDINE 5'-NUCLEOTIDASE YJJG"/>
    <property type="match status" value="1"/>
</dbReference>
<dbReference type="Proteomes" id="UP000182635">
    <property type="component" value="Unassembled WGS sequence"/>
</dbReference>
<dbReference type="NCBIfam" id="TIGR02254">
    <property type="entry name" value="YjjG_YfnB"/>
    <property type="match status" value="1"/>
</dbReference>
<organism evidence="1 2">
    <name type="scientific">Ligilactobacillus ruminis DSM 20403 = NBRC 102161</name>
    <dbReference type="NCBI Taxonomy" id="1423798"/>
    <lineage>
        <taxon>Bacteria</taxon>
        <taxon>Bacillati</taxon>
        <taxon>Bacillota</taxon>
        <taxon>Bacilli</taxon>
        <taxon>Lactobacillales</taxon>
        <taxon>Lactobacillaceae</taxon>
        <taxon>Ligilactobacillus</taxon>
    </lineage>
</organism>
<dbReference type="OrthoDB" id="9802350at2"/>
<dbReference type="RefSeq" id="WP_014073428.1">
    <property type="nucleotide sequence ID" value="NZ_AYYL01000004.1"/>
</dbReference>
<evidence type="ECO:0000313" key="2">
    <source>
        <dbReference type="Proteomes" id="UP000182635"/>
    </source>
</evidence>
<evidence type="ECO:0000313" key="1">
    <source>
        <dbReference type="EMBL" id="SFG18106.1"/>
    </source>
</evidence>
<dbReference type="Gene3D" id="1.10.150.240">
    <property type="entry name" value="Putative phosphatase, domain 2"/>
    <property type="match status" value="1"/>
</dbReference>
<name>A0A1I2PWW0_9LACO</name>
<dbReference type="SUPFAM" id="SSF56784">
    <property type="entry name" value="HAD-like"/>
    <property type="match status" value="1"/>
</dbReference>
<dbReference type="EMBL" id="FOPI01000004">
    <property type="protein sequence ID" value="SFG18106.1"/>
    <property type="molecule type" value="Genomic_DNA"/>
</dbReference>
<dbReference type="PANTHER" id="PTHR47478">
    <property type="match status" value="1"/>
</dbReference>
<gene>
    <name evidence="1" type="ORF">SAMN02910432_00240</name>
</gene>
<dbReference type="GeneID" id="29802619"/>
<dbReference type="InterPro" id="IPR011951">
    <property type="entry name" value="HAD-SF_hydro_IA_YjjG/PynA"/>
</dbReference>
<dbReference type="InterPro" id="IPR023198">
    <property type="entry name" value="PGP-like_dom2"/>
</dbReference>
<protein>
    <submittedName>
        <fullName evidence="1">2-haloacid dehalogenase</fullName>
    </submittedName>
</protein>
<dbReference type="InterPro" id="IPR036412">
    <property type="entry name" value="HAD-like_sf"/>
</dbReference>
<accession>A0A1I2PWW0</accession>
<dbReference type="PRINTS" id="PR00413">
    <property type="entry name" value="HADHALOGNASE"/>
</dbReference>
<dbReference type="NCBIfam" id="TIGR01549">
    <property type="entry name" value="HAD-SF-IA-v1"/>
    <property type="match status" value="1"/>
</dbReference>
<dbReference type="InterPro" id="IPR023214">
    <property type="entry name" value="HAD_sf"/>
</dbReference>
<dbReference type="Pfam" id="PF00702">
    <property type="entry name" value="Hydrolase"/>
    <property type="match status" value="1"/>
</dbReference>
<proteinExistence type="predicted"/>
<dbReference type="InterPro" id="IPR006439">
    <property type="entry name" value="HAD-SF_hydro_IA"/>
</dbReference>
<dbReference type="Gene3D" id="3.40.50.1000">
    <property type="entry name" value="HAD superfamily/HAD-like"/>
    <property type="match status" value="1"/>
</dbReference>
<reference evidence="2" key="1">
    <citation type="submission" date="2016-10" db="EMBL/GenBank/DDBJ databases">
        <authorList>
            <person name="Varghese N."/>
            <person name="Submissions S."/>
        </authorList>
    </citation>
    <scope>NUCLEOTIDE SEQUENCE [LARGE SCALE GENOMIC DNA]</scope>
    <source>
        <strain evidence="2">DSM 20403</strain>
    </source>
</reference>
<sequence length="230" mass="26113">MKKKYDTLLFDVDDTLLDFGAAETQALGKLFNDLGIELDAEIEASYKSYNQSLWKKLEVGSITRKQLLATRFPTFFKKYFSLDVDADVLTPKYMNYLSMGHEEVCGARQLLTSLKDSGHKMYVVSNGNLDVQNQRLRDSGFGDYFERIFISEKMGVKKPDKEFFDVVERSIEGFVPEKAVVIGDSLTSDIKGANNAGLDSVWFNPNGIRNETENKPTYEVKNLNEINKLV</sequence>
<dbReference type="SFLD" id="SFLDS00003">
    <property type="entry name" value="Haloacid_Dehalogenase"/>
    <property type="match status" value="1"/>
</dbReference>
<dbReference type="AlphaFoldDB" id="A0A1I2PWW0"/>